<sequence>MDCTEFEELGVPSALECWKQQAHLLAAEIGDLQRDLSSARRSIHKLVLMHSEACKERDAFMLELAKTKRDMSEHLRLGSIREAQRLNAYGSAHTIGYSTQSNDSTR</sequence>
<dbReference type="Proteomes" id="UP000195440">
    <property type="component" value="Unassembled WGS sequence"/>
</dbReference>
<protein>
    <submittedName>
        <fullName evidence="1">Uncharacterized protein</fullName>
    </submittedName>
</protein>
<evidence type="ECO:0000313" key="2">
    <source>
        <dbReference type="Proteomes" id="UP000195440"/>
    </source>
</evidence>
<evidence type="ECO:0000313" key="1">
    <source>
        <dbReference type="EMBL" id="OUM73712.1"/>
    </source>
</evidence>
<name>A0A1Y3P4S0_9PSED</name>
<comment type="caution">
    <text evidence="1">The sequence shown here is derived from an EMBL/GenBank/DDBJ whole genome shotgun (WGS) entry which is preliminary data.</text>
</comment>
<accession>A0A1Y3P4S0</accession>
<dbReference type="AlphaFoldDB" id="A0A1Y3P4S0"/>
<keyword evidence="2" id="KW-1185">Reference proteome</keyword>
<proteinExistence type="predicted"/>
<organism evidence="1 2">
    <name type="scientific">Pseudomonas caspiana</name>
    <dbReference type="NCBI Taxonomy" id="1451454"/>
    <lineage>
        <taxon>Bacteria</taxon>
        <taxon>Pseudomonadati</taxon>
        <taxon>Pseudomonadota</taxon>
        <taxon>Gammaproteobacteria</taxon>
        <taxon>Pseudomonadales</taxon>
        <taxon>Pseudomonadaceae</taxon>
        <taxon>Pseudomonas</taxon>
    </lineage>
</organism>
<dbReference type="EMBL" id="LOHF01000008">
    <property type="protein sequence ID" value="OUM73712.1"/>
    <property type="molecule type" value="Genomic_DNA"/>
</dbReference>
<gene>
    <name evidence="1" type="ORF">AUC60_11595</name>
</gene>
<reference evidence="1 2" key="1">
    <citation type="journal article" date="2017" name="Syst. Appl. Microbiol.">
        <title>Pseudomonas caspiana sp. nov., a citrus pathogen in the Pseudomonas syringae phylogenetic group.</title>
        <authorList>
            <person name="Busquets A."/>
            <person name="Gomila M."/>
            <person name="Beiki F."/>
            <person name="Mulet M."/>
            <person name="Rahimian H."/>
            <person name="Garcia-Valdes E."/>
            <person name="Lalucat J."/>
        </authorList>
    </citation>
    <scope>NUCLEOTIDE SEQUENCE [LARGE SCALE GENOMIC DNA]</scope>
    <source>
        <strain evidence="1 2">FBF102</strain>
    </source>
</reference>